<proteinExistence type="predicted"/>
<keyword evidence="2" id="KW-1185">Reference proteome</keyword>
<evidence type="ECO:0000313" key="2">
    <source>
        <dbReference type="Proteomes" id="UP000735302"/>
    </source>
</evidence>
<reference evidence="1 2" key="1">
    <citation type="journal article" date="2021" name="Elife">
        <title>Chloroplast acquisition without the gene transfer in kleptoplastic sea slugs, Plakobranchus ocellatus.</title>
        <authorList>
            <person name="Maeda T."/>
            <person name="Takahashi S."/>
            <person name="Yoshida T."/>
            <person name="Shimamura S."/>
            <person name="Takaki Y."/>
            <person name="Nagai Y."/>
            <person name="Toyoda A."/>
            <person name="Suzuki Y."/>
            <person name="Arimoto A."/>
            <person name="Ishii H."/>
            <person name="Satoh N."/>
            <person name="Nishiyama T."/>
            <person name="Hasebe M."/>
            <person name="Maruyama T."/>
            <person name="Minagawa J."/>
            <person name="Obokata J."/>
            <person name="Shigenobu S."/>
        </authorList>
    </citation>
    <scope>NUCLEOTIDE SEQUENCE [LARGE SCALE GENOMIC DNA]</scope>
</reference>
<protein>
    <submittedName>
        <fullName evidence="1">Uncharacterized protein</fullName>
    </submittedName>
</protein>
<name>A0AAV4D2R9_9GAST</name>
<dbReference type="EMBL" id="BLXT01007319">
    <property type="protein sequence ID" value="GFO38459.1"/>
    <property type="molecule type" value="Genomic_DNA"/>
</dbReference>
<organism evidence="1 2">
    <name type="scientific">Plakobranchus ocellatus</name>
    <dbReference type="NCBI Taxonomy" id="259542"/>
    <lineage>
        <taxon>Eukaryota</taxon>
        <taxon>Metazoa</taxon>
        <taxon>Spiralia</taxon>
        <taxon>Lophotrochozoa</taxon>
        <taxon>Mollusca</taxon>
        <taxon>Gastropoda</taxon>
        <taxon>Heterobranchia</taxon>
        <taxon>Euthyneura</taxon>
        <taxon>Panpulmonata</taxon>
        <taxon>Sacoglossa</taxon>
        <taxon>Placobranchoidea</taxon>
        <taxon>Plakobranchidae</taxon>
        <taxon>Plakobranchus</taxon>
    </lineage>
</organism>
<accession>A0AAV4D2R9</accession>
<gene>
    <name evidence="1" type="ORF">PoB_006496400</name>
</gene>
<dbReference type="AlphaFoldDB" id="A0AAV4D2R9"/>
<dbReference type="Proteomes" id="UP000735302">
    <property type="component" value="Unassembled WGS sequence"/>
</dbReference>
<comment type="caution">
    <text evidence="1">The sequence shown here is derived from an EMBL/GenBank/DDBJ whole genome shotgun (WGS) entry which is preliminary data.</text>
</comment>
<sequence length="74" mass="8187">MTAATDCTTASTDDLMVGYIPWTSLLQYCLSRHDITQPSPRRSPDAQTVIPSRDGCLDMLLDLTARRGCDKLVK</sequence>
<evidence type="ECO:0000313" key="1">
    <source>
        <dbReference type="EMBL" id="GFO38459.1"/>
    </source>
</evidence>